<dbReference type="InterPro" id="IPR002726">
    <property type="entry name" value="CarS_archaea"/>
</dbReference>
<dbReference type="NCBIfam" id="NF003114">
    <property type="entry name" value="PRK04032.1"/>
    <property type="match status" value="1"/>
</dbReference>
<evidence type="ECO:0000256" key="10">
    <source>
        <dbReference type="ARBA" id="ARBA00023264"/>
    </source>
</evidence>
<dbReference type="PANTHER" id="PTHR39650:SF1">
    <property type="entry name" value="CDP-ARCHAEOL SYNTHASE"/>
    <property type="match status" value="1"/>
</dbReference>
<keyword evidence="9 11" id="KW-0594">Phospholipid biosynthesis</keyword>
<dbReference type="PATRIC" id="fig|1006006.8.peg.243"/>
<feature type="transmembrane region" description="Helical" evidence="11">
    <location>
        <begin position="53"/>
        <end position="72"/>
    </location>
</feature>
<evidence type="ECO:0000256" key="2">
    <source>
        <dbReference type="ARBA" id="ARBA00022516"/>
    </source>
</evidence>
<keyword evidence="7 11" id="KW-0443">Lipid metabolism</keyword>
<dbReference type="KEGG" id="mcn:Mcup_0242"/>
<dbReference type="Proteomes" id="UP000007812">
    <property type="component" value="Chromosome"/>
</dbReference>
<accession>F4FYW1</accession>
<keyword evidence="1 11" id="KW-1003">Cell membrane</keyword>
<keyword evidence="3 11" id="KW-0808">Transferase</keyword>
<dbReference type="EC" id="2.7.7.67" evidence="11"/>
<keyword evidence="4 11" id="KW-0812">Transmembrane</keyword>
<comment type="cofactor">
    <cofactor evidence="11">
        <name>Mg(2+)</name>
        <dbReference type="ChEBI" id="CHEBI:18420"/>
    </cofactor>
</comment>
<dbReference type="STRING" id="1006006.Mcup_0242"/>
<comment type="subcellular location">
    <subcellularLocation>
        <location evidence="11">Cell membrane</location>
        <topology evidence="11">Multi-pass membrane protein</topology>
    </subcellularLocation>
</comment>
<protein>
    <recommendedName>
        <fullName evidence="11">CDP-archaeol synthase</fullName>
        <ecNumber evidence="11">2.7.7.67</ecNumber>
    </recommendedName>
    <alternativeName>
        <fullName evidence="11">CDP-2,3-bis-(O-geranylgeranyl)-sn-glycerol synthase</fullName>
    </alternativeName>
</protein>
<evidence type="ECO:0000256" key="6">
    <source>
        <dbReference type="ARBA" id="ARBA00022989"/>
    </source>
</evidence>
<dbReference type="eggNOG" id="arCOG04106">
    <property type="taxonomic scope" value="Archaea"/>
</dbReference>
<dbReference type="GO" id="GO:0043338">
    <property type="term" value="F:CDP-2,3-bis-(O-geranylgeranyl)-sn-glycerol synthase activity"/>
    <property type="evidence" value="ECO:0007669"/>
    <property type="project" value="UniProtKB-EC"/>
</dbReference>
<keyword evidence="8 11" id="KW-0472">Membrane</keyword>
<dbReference type="AlphaFoldDB" id="F4FYW1"/>
<evidence type="ECO:0000256" key="1">
    <source>
        <dbReference type="ARBA" id="ARBA00022475"/>
    </source>
</evidence>
<keyword evidence="6 11" id="KW-1133">Transmembrane helix</keyword>
<gene>
    <name evidence="11" type="primary">carS</name>
    <name evidence="12" type="ordered locus">Mcup_0242</name>
</gene>
<name>F4FYW1_METCR</name>
<evidence type="ECO:0000256" key="8">
    <source>
        <dbReference type="ARBA" id="ARBA00023136"/>
    </source>
</evidence>
<dbReference type="GeneID" id="10492436"/>
<keyword evidence="5 11" id="KW-0460">Magnesium</keyword>
<evidence type="ECO:0000256" key="9">
    <source>
        <dbReference type="ARBA" id="ARBA00023209"/>
    </source>
</evidence>
<keyword evidence="2 11" id="KW-0444">Lipid biosynthesis</keyword>
<dbReference type="RefSeq" id="WP_013736849.1">
    <property type="nucleotide sequence ID" value="NC_015435.1"/>
</dbReference>
<dbReference type="HAMAP" id="MF_01117">
    <property type="entry name" value="CDP_archaeol_synth"/>
    <property type="match status" value="1"/>
</dbReference>
<evidence type="ECO:0000256" key="4">
    <source>
        <dbReference type="ARBA" id="ARBA00022692"/>
    </source>
</evidence>
<evidence type="ECO:0000256" key="7">
    <source>
        <dbReference type="ARBA" id="ARBA00023098"/>
    </source>
</evidence>
<evidence type="ECO:0000256" key="3">
    <source>
        <dbReference type="ARBA" id="ARBA00022679"/>
    </source>
</evidence>
<dbReference type="PANTHER" id="PTHR39650">
    <property type="entry name" value="CDP-ARCHAEOL SYNTHASE"/>
    <property type="match status" value="1"/>
</dbReference>
<comment type="catalytic activity">
    <reaction evidence="11">
        <text>2,3-bis-O-(geranylgeranyl)-sn-glycerol 1-phosphate + CTP + H(+) = CDP-2,3-bis-O-(geranylgeranyl)-sn-glycerol + diphosphate</text>
        <dbReference type="Rhea" id="RHEA:25690"/>
        <dbReference type="ChEBI" id="CHEBI:15378"/>
        <dbReference type="ChEBI" id="CHEBI:33019"/>
        <dbReference type="ChEBI" id="CHEBI:37563"/>
        <dbReference type="ChEBI" id="CHEBI:58837"/>
        <dbReference type="ChEBI" id="CHEBI:58838"/>
        <dbReference type="EC" id="2.7.7.67"/>
    </reaction>
</comment>
<keyword evidence="10 11" id="KW-1208">Phospholipid metabolism</keyword>
<comment type="pathway">
    <text evidence="11">Membrane lipid metabolism; glycerophospholipid metabolism.</text>
</comment>
<reference evidence="12 13" key="1">
    <citation type="journal article" date="2011" name="J. Bacteriol.">
        <title>Complete genome sequence of Metallosphaera cuprina, a metal sulfide-oxidizing archaeon from a hot spring.</title>
        <authorList>
            <person name="Liu L.J."/>
            <person name="You X.Y."/>
            <person name="Zheng H."/>
            <person name="Wang S."/>
            <person name="Jiang C.Y."/>
            <person name="Liu S.J."/>
        </authorList>
    </citation>
    <scope>NUCLEOTIDE SEQUENCE [LARGE SCALE GENOMIC DNA]</scope>
    <source>
        <strain evidence="12 13">Ar-4</strain>
    </source>
</reference>
<dbReference type="EMBL" id="CP002656">
    <property type="protein sequence ID" value="AEB94350.1"/>
    <property type="molecule type" value="Genomic_DNA"/>
</dbReference>
<dbReference type="UniPathway" id="UPA00940"/>
<organism evidence="12 13">
    <name type="scientific">Metallosphaera cuprina (strain Ar-4)</name>
    <dbReference type="NCBI Taxonomy" id="1006006"/>
    <lineage>
        <taxon>Archaea</taxon>
        <taxon>Thermoproteota</taxon>
        <taxon>Thermoprotei</taxon>
        <taxon>Sulfolobales</taxon>
        <taxon>Sulfolobaceae</taxon>
        <taxon>Metallosphaera</taxon>
    </lineage>
</organism>
<dbReference type="HOGENOM" id="CLU_105710_0_0_2"/>
<comment type="function">
    <text evidence="11">Catalyzes the formation of CDP-2,3-bis-(O-geranylgeranyl)-sn-glycerol (CDP-archaeol) from 2,3-bis-(O-geranylgeranyl)-sn-glycerol 1-phosphate (DGGGP) and CTP. This reaction is the third ether-bond-formation step in the biosynthesis of archaeal membrane lipids.</text>
</comment>
<dbReference type="OrthoDB" id="45383at2157"/>
<comment type="similarity">
    <text evidence="11">Belongs to the CDP-archaeol synthase family.</text>
</comment>
<dbReference type="Pfam" id="PF01864">
    <property type="entry name" value="CarS-like"/>
    <property type="match status" value="1"/>
</dbReference>
<dbReference type="InterPro" id="IPR032690">
    <property type="entry name" value="CarS"/>
</dbReference>
<evidence type="ECO:0000313" key="12">
    <source>
        <dbReference type="EMBL" id="AEB94350.1"/>
    </source>
</evidence>
<keyword evidence="13" id="KW-1185">Reference proteome</keyword>
<evidence type="ECO:0000256" key="5">
    <source>
        <dbReference type="ARBA" id="ARBA00022842"/>
    </source>
</evidence>
<sequence>MLLTYLLLGLLYYLPAFIANGSGPLVKNGRPIDLGKIFVDGRRVLGDGKTFEGLLISLTYGTTVGVAISFFLGYKWIVVSFMESLGAMLGDMVGAFIKRRLNIPRGGRAPLLDQIDFVLGSTALGVVSGLSISLTQFLFVIAVAIVAHVLTNRAAFRLRIKSVPW</sequence>
<feature type="transmembrane region" description="Helical" evidence="11">
    <location>
        <begin position="117"/>
        <end position="150"/>
    </location>
</feature>
<evidence type="ECO:0000256" key="11">
    <source>
        <dbReference type="HAMAP-Rule" id="MF_01117"/>
    </source>
</evidence>
<dbReference type="GO" id="GO:0005886">
    <property type="term" value="C:plasma membrane"/>
    <property type="evidence" value="ECO:0007669"/>
    <property type="project" value="UniProtKB-SubCell"/>
</dbReference>
<evidence type="ECO:0000313" key="13">
    <source>
        <dbReference type="Proteomes" id="UP000007812"/>
    </source>
</evidence>
<proteinExistence type="inferred from homology"/>
<dbReference type="GO" id="GO:0046474">
    <property type="term" value="P:glycerophospholipid biosynthetic process"/>
    <property type="evidence" value="ECO:0007669"/>
    <property type="project" value="UniProtKB-UniRule"/>
</dbReference>